<evidence type="ECO:0000256" key="2">
    <source>
        <dbReference type="ARBA" id="ARBA00005752"/>
    </source>
</evidence>
<feature type="binding site" evidence="9">
    <location>
        <position position="107"/>
    </location>
    <ligand>
        <name>L-glutamine</name>
        <dbReference type="ChEBI" id="CHEBI:58359"/>
    </ligand>
</feature>
<dbReference type="GO" id="GO:0006529">
    <property type="term" value="P:asparagine biosynthetic process"/>
    <property type="evidence" value="ECO:0007669"/>
    <property type="project" value="UniProtKB-KW"/>
</dbReference>
<evidence type="ECO:0000256" key="4">
    <source>
        <dbReference type="ARBA" id="ARBA00022741"/>
    </source>
</evidence>
<keyword evidence="7" id="KW-0315">Glutamine amidotransferase</keyword>
<dbReference type="EMBL" id="BMVW01000005">
    <property type="protein sequence ID" value="GGZ10930.1"/>
    <property type="molecule type" value="Genomic_DNA"/>
</dbReference>
<keyword evidence="5 9" id="KW-0067">ATP-binding</keyword>
<dbReference type="InterPro" id="IPR033738">
    <property type="entry name" value="AsnB_N"/>
</dbReference>
<feature type="binding site" evidence="9">
    <location>
        <begin position="384"/>
        <end position="385"/>
    </location>
    <ligand>
        <name>ATP</name>
        <dbReference type="ChEBI" id="CHEBI:30616"/>
    </ligand>
</feature>
<dbReference type="InterPro" id="IPR001962">
    <property type="entry name" value="Asn_synthase"/>
</dbReference>
<evidence type="ECO:0000256" key="1">
    <source>
        <dbReference type="ARBA" id="ARBA00005187"/>
    </source>
</evidence>
<dbReference type="InterPro" id="IPR006426">
    <property type="entry name" value="Asn_synth_AEB"/>
</dbReference>
<reference evidence="12" key="1">
    <citation type="journal article" date="2014" name="Int. J. Syst. Evol. Microbiol.">
        <title>Complete genome sequence of Corynebacterium casei LMG S-19264T (=DSM 44701T), isolated from a smear-ripened cheese.</title>
        <authorList>
            <consortium name="US DOE Joint Genome Institute (JGI-PGF)"/>
            <person name="Walter F."/>
            <person name="Albersmeier A."/>
            <person name="Kalinowski J."/>
            <person name="Ruckert C."/>
        </authorList>
    </citation>
    <scope>NUCLEOTIDE SEQUENCE</scope>
    <source>
        <strain evidence="12">JCM 4815</strain>
    </source>
</reference>
<dbReference type="Pfam" id="PF00733">
    <property type="entry name" value="Asn_synthase"/>
    <property type="match status" value="1"/>
</dbReference>
<dbReference type="CDD" id="cd00712">
    <property type="entry name" value="AsnB"/>
    <property type="match status" value="1"/>
</dbReference>
<evidence type="ECO:0000256" key="9">
    <source>
        <dbReference type="PIRSR" id="PIRSR001589-2"/>
    </source>
</evidence>
<comment type="caution">
    <text evidence="12">The sequence shown here is derived from an EMBL/GenBank/DDBJ whole genome shotgun (WGS) entry which is preliminary data.</text>
</comment>
<evidence type="ECO:0000256" key="6">
    <source>
        <dbReference type="ARBA" id="ARBA00022888"/>
    </source>
</evidence>
<keyword evidence="4 9" id="KW-0547">Nucleotide-binding</keyword>
<keyword evidence="13" id="KW-1185">Reference proteome</keyword>
<dbReference type="AlphaFoldDB" id="A0A918PIN7"/>
<dbReference type="CDD" id="cd01991">
    <property type="entry name" value="Asn_synthase_B_C"/>
    <property type="match status" value="1"/>
</dbReference>
<evidence type="ECO:0000256" key="5">
    <source>
        <dbReference type="ARBA" id="ARBA00022840"/>
    </source>
</evidence>
<evidence type="ECO:0000313" key="12">
    <source>
        <dbReference type="EMBL" id="GGZ10930.1"/>
    </source>
</evidence>
<dbReference type="Proteomes" id="UP000622166">
    <property type="component" value="Unassembled WGS sequence"/>
</dbReference>
<dbReference type="PANTHER" id="PTHR43284">
    <property type="entry name" value="ASPARAGINE SYNTHETASE (GLUTAMINE-HYDROLYZING)"/>
    <property type="match status" value="1"/>
</dbReference>
<evidence type="ECO:0000256" key="7">
    <source>
        <dbReference type="ARBA" id="ARBA00022962"/>
    </source>
</evidence>
<dbReference type="SUPFAM" id="SSF56235">
    <property type="entry name" value="N-terminal nucleophile aminohydrolases (Ntn hydrolases)"/>
    <property type="match status" value="1"/>
</dbReference>
<gene>
    <name evidence="12" type="primary">asnO</name>
    <name evidence="12" type="ORF">GCM10010365_32910</name>
</gene>
<comment type="catalytic activity">
    <reaction evidence="8">
        <text>L-aspartate + L-glutamine + ATP + H2O = L-asparagine + L-glutamate + AMP + diphosphate + H(+)</text>
        <dbReference type="Rhea" id="RHEA:12228"/>
        <dbReference type="ChEBI" id="CHEBI:15377"/>
        <dbReference type="ChEBI" id="CHEBI:15378"/>
        <dbReference type="ChEBI" id="CHEBI:29985"/>
        <dbReference type="ChEBI" id="CHEBI:29991"/>
        <dbReference type="ChEBI" id="CHEBI:30616"/>
        <dbReference type="ChEBI" id="CHEBI:33019"/>
        <dbReference type="ChEBI" id="CHEBI:58048"/>
        <dbReference type="ChEBI" id="CHEBI:58359"/>
        <dbReference type="ChEBI" id="CHEBI:456215"/>
        <dbReference type="EC" id="6.3.5.4"/>
    </reaction>
</comment>
<dbReference type="GO" id="GO:0004066">
    <property type="term" value="F:asparagine synthase (glutamine-hydrolyzing) activity"/>
    <property type="evidence" value="ECO:0007669"/>
    <property type="project" value="UniProtKB-EC"/>
</dbReference>
<dbReference type="InterPro" id="IPR051786">
    <property type="entry name" value="ASN_synthetase/amidase"/>
</dbReference>
<dbReference type="NCBIfam" id="TIGR01536">
    <property type="entry name" value="asn_synth_AEB"/>
    <property type="match status" value="1"/>
</dbReference>
<evidence type="ECO:0000313" key="13">
    <source>
        <dbReference type="Proteomes" id="UP000622166"/>
    </source>
</evidence>
<organism evidence="12 13">
    <name type="scientific">Streptomyces poonensis</name>
    <dbReference type="NCBI Taxonomy" id="68255"/>
    <lineage>
        <taxon>Bacteria</taxon>
        <taxon>Bacillati</taxon>
        <taxon>Actinomycetota</taxon>
        <taxon>Actinomycetes</taxon>
        <taxon>Kitasatosporales</taxon>
        <taxon>Streptomycetaceae</taxon>
        <taxon>Streptomyces</taxon>
    </lineage>
</organism>
<proteinExistence type="inferred from homology"/>
<dbReference type="Gene3D" id="3.60.20.10">
    <property type="entry name" value="Glutamine Phosphoribosylpyrophosphate, subunit 1, domain 1"/>
    <property type="match status" value="1"/>
</dbReference>
<sequence>MSGIAGWVDFERDLTPEAPTVRAMAAALAHRGPDGFGEWIEGHAALAHRRLALLAPGHPEQVAQPAVVESEAGSPMAVLTLDGAVTNHTELRRELAAKGHRFTGGGDAEVALHAYLEWGAAFPERLEGLFALAVWDVRRQELLLVRDRLGVKPLCYFLTPSGVVFGSEPKALLAHPALRPVVDGDGLRELFAHSRKPGTGIFRGTREVLPGHTMTVRAPGTGHRRYWSLPARPHTDGPDTTVATVRRLLSEAVATHLRADVPVGAMLSGGIDSSALTALAARERRAAGGGLRSFSVNFSGYAENFEPHPTMRATPDAPYAALAAEHIGTEHTEILLDTAALADPKTHAAALRSQDAPSPLGDMDVSLLLFFRALRGAGITTVLSGETADEVFNGYFWAYDPDHSNSTTFPWVSFERGHDAAAGGLGCSLVDRTLRKELDFMEYADQHYRDALTEVPHVAGEGPAERRAREVTYLALTRWAPTHLDRADRMSMAHGVQLRPPFCDRALVEYVYNVPAELKRVNGQEKSLLRAAVADLLPERVLNRPKSAYPTVQEAAYGEFVRQRFGDVAADRAAPVAPLLDAEATRAALGAAAAPSGAFAWVERASMEMVLQLNTWLAEYRVELAL</sequence>
<dbReference type="Gene3D" id="3.40.50.620">
    <property type="entry name" value="HUPs"/>
    <property type="match status" value="1"/>
</dbReference>
<evidence type="ECO:0000256" key="10">
    <source>
        <dbReference type="PIRSR" id="PIRSR001589-3"/>
    </source>
</evidence>
<dbReference type="InterPro" id="IPR017932">
    <property type="entry name" value="GATase_2_dom"/>
</dbReference>
<dbReference type="InterPro" id="IPR014729">
    <property type="entry name" value="Rossmann-like_a/b/a_fold"/>
</dbReference>
<dbReference type="RefSeq" id="WP_189859642.1">
    <property type="nucleotide sequence ID" value="NZ_BMVW01000005.1"/>
</dbReference>
<accession>A0A918PIN7</accession>
<name>A0A918PIN7_9ACTN</name>
<dbReference type="SUPFAM" id="SSF52402">
    <property type="entry name" value="Adenine nucleotide alpha hydrolases-like"/>
    <property type="match status" value="1"/>
</dbReference>
<feature type="domain" description="Glutamine amidotransferase type-2" evidence="11">
    <location>
        <begin position="2"/>
        <end position="219"/>
    </location>
</feature>
<dbReference type="InterPro" id="IPR029055">
    <property type="entry name" value="Ntn_hydrolases_N"/>
</dbReference>
<feature type="binding site" evidence="9">
    <location>
        <position position="296"/>
    </location>
    <ligand>
        <name>ATP</name>
        <dbReference type="ChEBI" id="CHEBI:30616"/>
    </ligand>
</feature>
<feature type="site" description="Important for beta-aspartyl-AMP intermediate formation" evidence="10">
    <location>
        <position position="386"/>
    </location>
</feature>
<dbReference type="GO" id="GO:0005524">
    <property type="term" value="F:ATP binding"/>
    <property type="evidence" value="ECO:0007669"/>
    <property type="project" value="UniProtKB-KW"/>
</dbReference>
<dbReference type="PROSITE" id="PS51278">
    <property type="entry name" value="GATASE_TYPE_2"/>
    <property type="match status" value="1"/>
</dbReference>
<reference evidence="12" key="2">
    <citation type="submission" date="2020-09" db="EMBL/GenBank/DDBJ databases">
        <authorList>
            <person name="Sun Q."/>
            <person name="Ohkuma M."/>
        </authorList>
    </citation>
    <scope>NUCLEOTIDE SEQUENCE</scope>
    <source>
        <strain evidence="12">JCM 4815</strain>
    </source>
</reference>
<comment type="similarity">
    <text evidence="2">Belongs to the asparagine synthetase family.</text>
</comment>
<evidence type="ECO:0000259" key="11">
    <source>
        <dbReference type="PROSITE" id="PS51278"/>
    </source>
</evidence>
<dbReference type="PIRSF" id="PIRSF001589">
    <property type="entry name" value="Asn_synthetase_glu-h"/>
    <property type="match status" value="1"/>
</dbReference>
<keyword evidence="6" id="KW-0061">Asparagine biosynthesis</keyword>
<comment type="pathway">
    <text evidence="1">Amino-acid biosynthesis; L-asparagine biosynthesis; L-asparagine from L-aspartate (L-Gln route): step 1/1.</text>
</comment>
<evidence type="ECO:0000256" key="3">
    <source>
        <dbReference type="ARBA" id="ARBA00012737"/>
    </source>
</evidence>
<evidence type="ECO:0000256" key="8">
    <source>
        <dbReference type="ARBA" id="ARBA00048741"/>
    </source>
</evidence>
<dbReference type="Pfam" id="PF13537">
    <property type="entry name" value="GATase_7"/>
    <property type="match status" value="1"/>
</dbReference>
<keyword evidence="6" id="KW-0028">Amino-acid biosynthesis</keyword>
<dbReference type="PANTHER" id="PTHR43284:SF1">
    <property type="entry name" value="ASPARAGINE SYNTHETASE"/>
    <property type="match status" value="1"/>
</dbReference>
<dbReference type="GO" id="GO:0005829">
    <property type="term" value="C:cytosol"/>
    <property type="evidence" value="ECO:0007669"/>
    <property type="project" value="TreeGrafter"/>
</dbReference>
<protein>
    <recommendedName>
        <fullName evidence="3">asparagine synthase (glutamine-hydrolyzing)</fullName>
        <ecNumber evidence="3">6.3.5.4</ecNumber>
    </recommendedName>
</protein>
<dbReference type="EC" id="6.3.5.4" evidence="3"/>